<evidence type="ECO:0000313" key="7">
    <source>
        <dbReference type="EMBL" id="SME96466.1"/>
    </source>
</evidence>
<dbReference type="InterPro" id="IPR009056">
    <property type="entry name" value="Cyt_c-like_dom"/>
</dbReference>
<dbReference type="InterPro" id="IPR051459">
    <property type="entry name" value="Cytochrome_c-type_DH"/>
</dbReference>
<feature type="signal peptide" evidence="5">
    <location>
        <begin position="1"/>
        <end position="27"/>
    </location>
</feature>
<dbReference type="InterPro" id="IPR036909">
    <property type="entry name" value="Cyt_c-like_dom_sf"/>
</dbReference>
<dbReference type="PANTHER" id="PTHR35008">
    <property type="entry name" value="BLL4482 PROTEIN-RELATED"/>
    <property type="match status" value="1"/>
</dbReference>
<evidence type="ECO:0000256" key="2">
    <source>
        <dbReference type="ARBA" id="ARBA00022723"/>
    </source>
</evidence>
<evidence type="ECO:0000256" key="3">
    <source>
        <dbReference type="ARBA" id="ARBA00023004"/>
    </source>
</evidence>
<name>A0A1X7CH75_TRICW</name>
<dbReference type="PANTHER" id="PTHR35008:SF4">
    <property type="entry name" value="BLL4482 PROTEIN"/>
    <property type="match status" value="1"/>
</dbReference>
<dbReference type="OrthoDB" id="9779283at2"/>
<evidence type="ECO:0000256" key="5">
    <source>
        <dbReference type="SAM" id="SignalP"/>
    </source>
</evidence>
<dbReference type="SUPFAM" id="SSF46626">
    <property type="entry name" value="Cytochrome c"/>
    <property type="match status" value="1"/>
</dbReference>
<evidence type="ECO:0000256" key="4">
    <source>
        <dbReference type="PROSITE-ProRule" id="PRU00433"/>
    </source>
</evidence>
<accession>A0A1X7CH75</accession>
<dbReference type="GeneID" id="95549148"/>
<keyword evidence="5" id="KW-0732">Signal</keyword>
<keyword evidence="3 4" id="KW-0408">Iron</keyword>
<keyword evidence="8" id="KW-1185">Reference proteome</keyword>
<dbReference type="Pfam" id="PF13442">
    <property type="entry name" value="Cytochrome_CBB3"/>
    <property type="match status" value="1"/>
</dbReference>
<dbReference type="AlphaFoldDB" id="A0A1X7CH75"/>
<dbReference type="PROSITE" id="PS51007">
    <property type="entry name" value="CYTC"/>
    <property type="match status" value="1"/>
</dbReference>
<dbReference type="Proteomes" id="UP000192911">
    <property type="component" value="Unassembled WGS sequence"/>
</dbReference>
<evidence type="ECO:0000256" key="1">
    <source>
        <dbReference type="ARBA" id="ARBA00022617"/>
    </source>
</evidence>
<protein>
    <submittedName>
        <fullName evidence="7">Amino acid ABC transporter substrate-binding protein, PAAT family</fullName>
    </submittedName>
</protein>
<dbReference type="SUPFAM" id="SSF53850">
    <property type="entry name" value="Periplasmic binding protein-like II"/>
    <property type="match status" value="1"/>
</dbReference>
<dbReference type="SMART" id="SM00062">
    <property type="entry name" value="PBPb"/>
    <property type="match status" value="1"/>
</dbReference>
<reference evidence="8" key="1">
    <citation type="submission" date="2017-04" db="EMBL/GenBank/DDBJ databases">
        <authorList>
            <person name="Varghese N."/>
            <person name="Submissions S."/>
        </authorList>
    </citation>
    <scope>NUCLEOTIDE SEQUENCE [LARGE SCALE GENOMIC DNA]</scope>
    <source>
        <strain evidence="8">Ballard 720</strain>
    </source>
</reference>
<dbReference type="GO" id="GO:0009055">
    <property type="term" value="F:electron transfer activity"/>
    <property type="evidence" value="ECO:0007669"/>
    <property type="project" value="InterPro"/>
</dbReference>
<dbReference type="GO" id="GO:0020037">
    <property type="term" value="F:heme binding"/>
    <property type="evidence" value="ECO:0007669"/>
    <property type="project" value="InterPro"/>
</dbReference>
<dbReference type="RefSeq" id="WP_085223710.1">
    <property type="nucleotide sequence ID" value="NZ_BSQD01000001.1"/>
</dbReference>
<dbReference type="Gene3D" id="1.10.760.10">
    <property type="entry name" value="Cytochrome c-like domain"/>
    <property type="match status" value="1"/>
</dbReference>
<gene>
    <name evidence="7" type="ORF">SAMN06295900_101375</name>
</gene>
<dbReference type="STRING" id="28094.SAMN06295900_101375"/>
<feature type="chain" id="PRO_5012100905" evidence="5">
    <location>
        <begin position="28"/>
        <end position="412"/>
    </location>
</feature>
<proteinExistence type="predicted"/>
<sequence>MNTNLTRLAATSIVALAATLADAPANAAVRVCMFDGSPSSVVDRAVAREAFKAARIDASFVADAIAGGDDDGVSLKELRRALTRRCDVIAGFPRSSVADATSPDLVFSRGYLRAGYVSVQEASAGNAPGAAGAREGVVAATYGSPAQLIAVQARGVKLDLENTPALTVAAVAEGRAQRAIVWYPAVVAYRQAHPQLRFDVAATQSPYADWHLVFAIAARHAALGARLDRALSAMRADGRLAALTREWDMPVGLQAAASHAGRAQAVPGDGLPRAGIMPAVLGAGGRGAFVRVSAQPPSEAPSFDAVQVSHGKKLYANACAKCHGAKLEGVTAPALTGPAFAPASNSHLTIGGIFGYMSTNMPADRPGKLKPQDYADIMAFLLSSNGYRPKAEKLTADVAKASATPLNAGPQQ</sequence>
<feature type="domain" description="Cytochrome c" evidence="6">
    <location>
        <begin position="306"/>
        <end position="385"/>
    </location>
</feature>
<keyword evidence="1 4" id="KW-0349">Heme</keyword>
<dbReference type="GO" id="GO:0046872">
    <property type="term" value="F:metal ion binding"/>
    <property type="evidence" value="ECO:0007669"/>
    <property type="project" value="UniProtKB-KW"/>
</dbReference>
<organism evidence="7 8">
    <name type="scientific">Trinickia caryophylli</name>
    <name type="common">Paraburkholderia caryophylli</name>
    <dbReference type="NCBI Taxonomy" id="28094"/>
    <lineage>
        <taxon>Bacteria</taxon>
        <taxon>Pseudomonadati</taxon>
        <taxon>Pseudomonadota</taxon>
        <taxon>Betaproteobacteria</taxon>
        <taxon>Burkholderiales</taxon>
        <taxon>Burkholderiaceae</taxon>
        <taxon>Trinickia</taxon>
    </lineage>
</organism>
<dbReference type="Gene3D" id="3.40.190.10">
    <property type="entry name" value="Periplasmic binding protein-like II"/>
    <property type="match status" value="2"/>
</dbReference>
<dbReference type="EMBL" id="FXAH01000001">
    <property type="protein sequence ID" value="SME96466.1"/>
    <property type="molecule type" value="Genomic_DNA"/>
</dbReference>
<dbReference type="InterPro" id="IPR001638">
    <property type="entry name" value="Solute-binding_3/MltF_N"/>
</dbReference>
<evidence type="ECO:0000313" key="8">
    <source>
        <dbReference type="Proteomes" id="UP000192911"/>
    </source>
</evidence>
<keyword evidence="2 4" id="KW-0479">Metal-binding</keyword>
<evidence type="ECO:0000259" key="6">
    <source>
        <dbReference type="PROSITE" id="PS51007"/>
    </source>
</evidence>